<evidence type="ECO:0000313" key="6">
    <source>
        <dbReference type="Proteomes" id="UP001205080"/>
    </source>
</evidence>
<dbReference type="NCBIfam" id="NF038186">
    <property type="entry name" value="YPDG_rpt"/>
    <property type="match status" value="1"/>
</dbReference>
<sequence>MNYKLLAAGVATTCAISVAPHATAAPKDAEKYQPSFHTEARYLALVEGQLYTEITRFAPTGAPAGATFRVMGQEEEEGEPVVVSIDDTDHSTLLARLRFLNCDQVEAGQLYGKHCRTVQRGENTRDVYIEVTYPDGSSEDIRTKVSLIADQRLIYEPVYKPVEVTHGASFTVAPFNLRERVELPTDAKFELIDPPVGWDLTIDPVTGTVTGTATDAAQAAETVTVRATFEDGTARTAGLQLRHDGPNPAPPQKPQTPPADSNGSSGSRALVITLGVLSTLAVVGTMFVAFASNIPALAPYLPR</sequence>
<keyword evidence="2" id="KW-1133">Transmembrane helix</keyword>
<name>A0ABD4TRH6_9CORY</name>
<feature type="transmembrane region" description="Helical" evidence="2">
    <location>
        <begin position="269"/>
        <end position="294"/>
    </location>
</feature>
<dbReference type="RefSeq" id="WP_256001243.1">
    <property type="nucleotide sequence ID" value="NZ_JAGPYW010000012.1"/>
</dbReference>
<dbReference type="Pfam" id="PF18957">
    <property type="entry name" value="RibLong"/>
    <property type="match status" value="1"/>
</dbReference>
<comment type="caution">
    <text evidence="5">The sequence shown here is derived from an EMBL/GenBank/DDBJ whole genome shotgun (WGS) entry which is preliminary data.</text>
</comment>
<keyword evidence="2" id="KW-0472">Membrane</keyword>
<protein>
    <submittedName>
        <fullName evidence="5">YPDG domain-containing protein</fullName>
    </submittedName>
</protein>
<keyword evidence="2" id="KW-0812">Transmembrane</keyword>
<feature type="chain" id="PRO_5044880653" evidence="3">
    <location>
        <begin position="25"/>
        <end position="303"/>
    </location>
</feature>
<evidence type="ECO:0000256" key="2">
    <source>
        <dbReference type="SAM" id="Phobius"/>
    </source>
</evidence>
<feature type="compositionally biased region" description="Pro residues" evidence="1">
    <location>
        <begin position="247"/>
        <end position="257"/>
    </location>
</feature>
<keyword evidence="3" id="KW-0732">Signal</keyword>
<feature type="region of interest" description="Disordered" evidence="1">
    <location>
        <begin position="239"/>
        <end position="265"/>
    </location>
</feature>
<feature type="domain" description="Long Rib" evidence="4">
    <location>
        <begin position="155"/>
        <end position="238"/>
    </location>
</feature>
<dbReference type="AlphaFoldDB" id="A0ABD4TRH6"/>
<reference evidence="5 6" key="1">
    <citation type="submission" date="2021-04" db="EMBL/GenBank/DDBJ databases">
        <title>Corynebacterium genitalium sp. nov. and Corynebacterium genitalium sp. nov., two new species of the genus Corynebacterium.</title>
        <authorList>
            <person name="Jaen-Luchoro D."/>
            <person name="Pinyeiro-Iglesias B."/>
            <person name="Al-Shaer S."/>
            <person name="Karlsson R."/>
            <person name="Gonzales-Siles L."/>
            <person name="Cardew S."/>
            <person name="Jensie-Markopolous S."/>
            <person name="Ohlen M."/>
            <person name="Inganas E."/>
            <person name="Moore E.R.B."/>
        </authorList>
    </citation>
    <scope>NUCLEOTIDE SEQUENCE [LARGE SCALE GENOMIC DNA]</scope>
    <source>
        <strain evidence="5 6">CCUG 55013</strain>
    </source>
</reference>
<dbReference type="Proteomes" id="UP001205080">
    <property type="component" value="Unassembled WGS sequence"/>
</dbReference>
<evidence type="ECO:0000256" key="3">
    <source>
        <dbReference type="SAM" id="SignalP"/>
    </source>
</evidence>
<gene>
    <name evidence="5" type="ORF">KBX22_09325</name>
</gene>
<evidence type="ECO:0000256" key="1">
    <source>
        <dbReference type="SAM" id="MobiDB-lite"/>
    </source>
</evidence>
<organism evidence="5 6">
    <name type="scientific">Corynebacterium pseudogenitalium</name>
    <dbReference type="NCBI Taxonomy" id="38303"/>
    <lineage>
        <taxon>Bacteria</taxon>
        <taxon>Bacillati</taxon>
        <taxon>Actinomycetota</taxon>
        <taxon>Actinomycetes</taxon>
        <taxon>Mycobacteriales</taxon>
        <taxon>Corynebacteriaceae</taxon>
        <taxon>Corynebacterium</taxon>
    </lineage>
</organism>
<evidence type="ECO:0000259" key="4">
    <source>
        <dbReference type="Pfam" id="PF18957"/>
    </source>
</evidence>
<feature type="signal peptide" evidence="3">
    <location>
        <begin position="1"/>
        <end position="24"/>
    </location>
</feature>
<dbReference type="InterPro" id="IPR044055">
    <property type="entry name" value="RibLong"/>
</dbReference>
<evidence type="ECO:0000313" key="5">
    <source>
        <dbReference type="EMBL" id="MCQ4614928.1"/>
    </source>
</evidence>
<accession>A0ABD4TRH6</accession>
<proteinExistence type="predicted"/>
<dbReference type="EMBL" id="JAGPYW010000012">
    <property type="protein sequence ID" value="MCQ4614928.1"/>
    <property type="molecule type" value="Genomic_DNA"/>
</dbReference>